<evidence type="ECO:0000313" key="1">
    <source>
        <dbReference type="EMBL" id="PYI25025.1"/>
    </source>
</evidence>
<dbReference type="EMBL" id="KZ825689">
    <property type="protein sequence ID" value="PYI25025.1"/>
    <property type="molecule type" value="Genomic_DNA"/>
</dbReference>
<feature type="non-terminal residue" evidence="1">
    <location>
        <position position="1"/>
    </location>
</feature>
<name>A0A2V5HKN7_9EURO</name>
<accession>A0A2V5HKN7</accession>
<proteinExistence type="predicted"/>
<keyword evidence="2" id="KW-1185">Reference proteome</keyword>
<protein>
    <submittedName>
        <fullName evidence="1">Uncharacterized protein</fullName>
    </submittedName>
</protein>
<organism evidence="1 2">
    <name type="scientific">Aspergillus indologenus CBS 114.80</name>
    <dbReference type="NCBI Taxonomy" id="1450541"/>
    <lineage>
        <taxon>Eukaryota</taxon>
        <taxon>Fungi</taxon>
        <taxon>Dikarya</taxon>
        <taxon>Ascomycota</taxon>
        <taxon>Pezizomycotina</taxon>
        <taxon>Eurotiomycetes</taxon>
        <taxon>Eurotiomycetidae</taxon>
        <taxon>Eurotiales</taxon>
        <taxon>Aspergillaceae</taxon>
        <taxon>Aspergillus</taxon>
        <taxon>Aspergillus subgen. Circumdati</taxon>
    </lineage>
</organism>
<sequence length="116" mass="13733">FQFRRQWITWRCSTSNTVHRTFQVINHGLTHIHRVPIYQLLGRENRPSLPNLLNATYRLFQVRVQHIRPQGVENRASRPLSRTQATRREVSSWVGDHQRIPSVVCFFAIDFAWLVG</sequence>
<gene>
    <name evidence="1" type="ORF">BP00DRAFT_124564</name>
</gene>
<dbReference type="Proteomes" id="UP000248817">
    <property type="component" value="Unassembled WGS sequence"/>
</dbReference>
<reference evidence="1 2" key="1">
    <citation type="submission" date="2018-02" db="EMBL/GenBank/DDBJ databases">
        <title>The genomes of Aspergillus section Nigri reveals drivers in fungal speciation.</title>
        <authorList>
            <consortium name="DOE Joint Genome Institute"/>
            <person name="Vesth T.C."/>
            <person name="Nybo J."/>
            <person name="Theobald S."/>
            <person name="Brandl J."/>
            <person name="Frisvad J.C."/>
            <person name="Nielsen K.F."/>
            <person name="Lyhne E.K."/>
            <person name="Kogle M.E."/>
            <person name="Kuo A."/>
            <person name="Riley R."/>
            <person name="Clum A."/>
            <person name="Nolan M."/>
            <person name="Lipzen A."/>
            <person name="Salamov A."/>
            <person name="Henrissat B."/>
            <person name="Wiebenga A."/>
            <person name="De vries R.P."/>
            <person name="Grigoriev I.V."/>
            <person name="Mortensen U.H."/>
            <person name="Andersen M.R."/>
            <person name="Baker S.E."/>
        </authorList>
    </citation>
    <scope>NUCLEOTIDE SEQUENCE [LARGE SCALE GENOMIC DNA]</scope>
    <source>
        <strain evidence="1 2">CBS 114.80</strain>
    </source>
</reference>
<dbReference type="AlphaFoldDB" id="A0A2V5HKN7"/>
<evidence type="ECO:0000313" key="2">
    <source>
        <dbReference type="Proteomes" id="UP000248817"/>
    </source>
</evidence>